<dbReference type="InterPro" id="IPR025662">
    <property type="entry name" value="Sigma_54_int_dom_ATP-bd_1"/>
</dbReference>
<evidence type="ECO:0000313" key="1">
    <source>
        <dbReference type="EMBL" id="MBO1318220.1"/>
    </source>
</evidence>
<sequence length="287" mass="31290">MNVLNLHLLEKKVRLETDWAEAFEAMTQIFEASLPDAVPAAADLTVTVAKQQDGRGRTWFQTHCQPANALQGMETEEPLSPLSLARNLCSWAAQQTRETYVYHGAALAQDDRGVLLLGDSGSGKTTLALEMARRGWAFYSDEVVALALENRAMTAFPRRPVLRRDVWSLFDPGPFPSLPLEPAALPNEQPAAPLRLAAVGAVRPSQVAYPAAVVFPRFEAGAAPRRERLDQGSMLLAMMGASCSQPIFKVRGLDFVIDIVRQLPGYLLTYGRGGDAAAEISSIVSER</sequence>
<dbReference type="RefSeq" id="WP_207857867.1">
    <property type="nucleotide sequence ID" value="NZ_JAFREP010000005.1"/>
</dbReference>
<dbReference type="EMBL" id="JAFREP010000005">
    <property type="protein sequence ID" value="MBO1318220.1"/>
    <property type="molecule type" value="Genomic_DNA"/>
</dbReference>
<keyword evidence="2" id="KW-1185">Reference proteome</keyword>
<evidence type="ECO:0008006" key="3">
    <source>
        <dbReference type="Google" id="ProtNLM"/>
    </source>
</evidence>
<organism evidence="1 2">
    <name type="scientific">Acanthopleuribacter pedis</name>
    <dbReference type="NCBI Taxonomy" id="442870"/>
    <lineage>
        <taxon>Bacteria</taxon>
        <taxon>Pseudomonadati</taxon>
        <taxon>Acidobacteriota</taxon>
        <taxon>Holophagae</taxon>
        <taxon>Acanthopleuribacterales</taxon>
        <taxon>Acanthopleuribacteraceae</taxon>
        <taxon>Acanthopleuribacter</taxon>
    </lineage>
</organism>
<dbReference type="Gene3D" id="3.40.50.300">
    <property type="entry name" value="P-loop containing nucleotide triphosphate hydrolases"/>
    <property type="match status" value="1"/>
</dbReference>
<dbReference type="PROSITE" id="PS00675">
    <property type="entry name" value="SIGMA54_INTERACT_1"/>
    <property type="match status" value="1"/>
</dbReference>
<name>A0A8J7QGN0_9BACT</name>
<dbReference type="Proteomes" id="UP000664417">
    <property type="component" value="Unassembled WGS sequence"/>
</dbReference>
<reference evidence="1" key="1">
    <citation type="submission" date="2021-03" db="EMBL/GenBank/DDBJ databases">
        <authorList>
            <person name="Wang G."/>
        </authorList>
    </citation>
    <scope>NUCLEOTIDE SEQUENCE</scope>
    <source>
        <strain evidence="1">KCTC 12899</strain>
    </source>
</reference>
<evidence type="ECO:0000313" key="2">
    <source>
        <dbReference type="Proteomes" id="UP000664417"/>
    </source>
</evidence>
<proteinExistence type="predicted"/>
<accession>A0A8J7QGN0</accession>
<dbReference type="AlphaFoldDB" id="A0A8J7QGN0"/>
<dbReference type="InterPro" id="IPR027417">
    <property type="entry name" value="P-loop_NTPase"/>
</dbReference>
<protein>
    <recommendedName>
        <fullName evidence="3">HPr kinase</fullName>
    </recommendedName>
</protein>
<comment type="caution">
    <text evidence="1">The sequence shown here is derived from an EMBL/GenBank/DDBJ whole genome shotgun (WGS) entry which is preliminary data.</text>
</comment>
<dbReference type="SUPFAM" id="SSF53795">
    <property type="entry name" value="PEP carboxykinase-like"/>
    <property type="match status" value="1"/>
</dbReference>
<gene>
    <name evidence="1" type="ORF">J3U88_07125</name>
</gene>